<protein>
    <submittedName>
        <fullName evidence="2">Uncharacterized protein</fullName>
    </submittedName>
</protein>
<dbReference type="InParanoid" id="A0A0C2YPS8"/>
<reference evidence="2 3" key="1">
    <citation type="submission" date="2014-04" db="EMBL/GenBank/DDBJ databases">
        <authorList>
            <consortium name="DOE Joint Genome Institute"/>
            <person name="Kuo A."/>
            <person name="Kohler A."/>
            <person name="Nagy L.G."/>
            <person name="Floudas D."/>
            <person name="Copeland A."/>
            <person name="Barry K.W."/>
            <person name="Cichocki N."/>
            <person name="Veneault-Fourrey C."/>
            <person name="LaButti K."/>
            <person name="Lindquist E.A."/>
            <person name="Lipzen A."/>
            <person name="Lundell T."/>
            <person name="Morin E."/>
            <person name="Murat C."/>
            <person name="Sun H."/>
            <person name="Tunlid A."/>
            <person name="Henrissat B."/>
            <person name="Grigoriev I.V."/>
            <person name="Hibbett D.S."/>
            <person name="Martin F."/>
            <person name="Nordberg H.P."/>
            <person name="Cantor M.N."/>
            <person name="Hua S.X."/>
        </authorList>
    </citation>
    <scope>NUCLEOTIDE SEQUENCE [LARGE SCALE GENOMIC DNA]</scope>
    <source>
        <strain evidence="2 3">Foug A</strain>
    </source>
</reference>
<feature type="region of interest" description="Disordered" evidence="1">
    <location>
        <begin position="56"/>
        <end position="96"/>
    </location>
</feature>
<evidence type="ECO:0000256" key="1">
    <source>
        <dbReference type="SAM" id="MobiDB-lite"/>
    </source>
</evidence>
<dbReference type="EMBL" id="KN822242">
    <property type="protein sequence ID" value="KIM51738.1"/>
    <property type="molecule type" value="Genomic_DNA"/>
</dbReference>
<reference evidence="3" key="2">
    <citation type="submission" date="2015-01" db="EMBL/GenBank/DDBJ databases">
        <title>Evolutionary Origins and Diversification of the Mycorrhizal Mutualists.</title>
        <authorList>
            <consortium name="DOE Joint Genome Institute"/>
            <consortium name="Mycorrhizal Genomics Consortium"/>
            <person name="Kohler A."/>
            <person name="Kuo A."/>
            <person name="Nagy L.G."/>
            <person name="Floudas D."/>
            <person name="Copeland A."/>
            <person name="Barry K.W."/>
            <person name="Cichocki N."/>
            <person name="Veneault-Fourrey C."/>
            <person name="LaButti K."/>
            <person name="Lindquist E.A."/>
            <person name="Lipzen A."/>
            <person name="Lundell T."/>
            <person name="Morin E."/>
            <person name="Murat C."/>
            <person name="Riley R."/>
            <person name="Ohm R."/>
            <person name="Sun H."/>
            <person name="Tunlid A."/>
            <person name="Henrissat B."/>
            <person name="Grigoriev I.V."/>
            <person name="Hibbett D.S."/>
            <person name="Martin F."/>
        </authorList>
    </citation>
    <scope>NUCLEOTIDE SEQUENCE [LARGE SCALE GENOMIC DNA]</scope>
    <source>
        <strain evidence="3">Foug A</strain>
    </source>
</reference>
<evidence type="ECO:0000313" key="3">
    <source>
        <dbReference type="Proteomes" id="UP000053989"/>
    </source>
</evidence>
<feature type="compositionally biased region" description="Basic and acidic residues" evidence="1">
    <location>
        <begin position="7"/>
        <end position="27"/>
    </location>
</feature>
<evidence type="ECO:0000313" key="2">
    <source>
        <dbReference type="EMBL" id="KIM51738.1"/>
    </source>
</evidence>
<dbReference type="AlphaFoldDB" id="A0A0C2YPS8"/>
<organism evidence="2 3">
    <name type="scientific">Scleroderma citrinum Foug A</name>
    <dbReference type="NCBI Taxonomy" id="1036808"/>
    <lineage>
        <taxon>Eukaryota</taxon>
        <taxon>Fungi</taxon>
        <taxon>Dikarya</taxon>
        <taxon>Basidiomycota</taxon>
        <taxon>Agaricomycotina</taxon>
        <taxon>Agaricomycetes</taxon>
        <taxon>Agaricomycetidae</taxon>
        <taxon>Boletales</taxon>
        <taxon>Sclerodermatineae</taxon>
        <taxon>Sclerodermataceae</taxon>
        <taxon>Scleroderma</taxon>
    </lineage>
</organism>
<dbReference type="Proteomes" id="UP000053989">
    <property type="component" value="Unassembled WGS sequence"/>
</dbReference>
<keyword evidence="3" id="KW-1185">Reference proteome</keyword>
<gene>
    <name evidence="2" type="ORF">SCLCIDRAFT_606356</name>
</gene>
<feature type="region of interest" description="Disordered" evidence="1">
    <location>
        <begin position="1"/>
        <end position="27"/>
    </location>
</feature>
<name>A0A0C2YPS8_9AGAM</name>
<accession>A0A0C2YPS8</accession>
<sequence>MGSSNRPDSEVLVKETGKHEGPSAKRETGFHILVVPNETRPRILELVMVILATGREERPDSGAPCSHTLHPSGDEIPKPMSENLLGLRVRAETPTQ</sequence>
<proteinExistence type="predicted"/>
<dbReference type="HOGENOM" id="CLU_2360978_0_0_1"/>